<name>H2YFM7_CIOSA</name>
<keyword evidence="3" id="KW-1185">Reference proteome</keyword>
<evidence type="ECO:0000313" key="2">
    <source>
        <dbReference type="Ensembl" id="ENSCSAVP00000004125.1"/>
    </source>
</evidence>
<accession>H2YFM7</accession>
<reference evidence="2" key="3">
    <citation type="submission" date="2025-09" db="UniProtKB">
        <authorList>
            <consortium name="Ensembl"/>
        </authorList>
    </citation>
    <scope>IDENTIFICATION</scope>
</reference>
<feature type="region of interest" description="Disordered" evidence="1">
    <location>
        <begin position="16"/>
        <end position="42"/>
    </location>
</feature>
<sequence length="85" mass="9960">MKTRLRKLKIRRLKSKNSSVAVSPKTSVYQTPTVTSPPNGNNRVRNTRRLCIKILNYFEARCLQESMSSRLKIEWIYSLCLSKDR</sequence>
<dbReference type="Proteomes" id="UP000007875">
    <property type="component" value="Unassembled WGS sequence"/>
</dbReference>
<dbReference type="Ensembl" id="ENSCSAVT00000004187.1">
    <property type="protein sequence ID" value="ENSCSAVP00000004125.1"/>
    <property type="gene ID" value="ENSCSAVG00000002424.1"/>
</dbReference>
<dbReference type="HOGENOM" id="CLU_2511997_0_0_1"/>
<feature type="compositionally biased region" description="Polar residues" evidence="1">
    <location>
        <begin position="20"/>
        <end position="42"/>
    </location>
</feature>
<dbReference type="AlphaFoldDB" id="H2YFM7"/>
<evidence type="ECO:0000256" key="1">
    <source>
        <dbReference type="SAM" id="MobiDB-lite"/>
    </source>
</evidence>
<reference evidence="3" key="1">
    <citation type="submission" date="2003-08" db="EMBL/GenBank/DDBJ databases">
        <authorList>
            <person name="Birren B."/>
            <person name="Nusbaum C."/>
            <person name="Abebe A."/>
            <person name="Abouelleil A."/>
            <person name="Adekoya E."/>
            <person name="Ait-zahra M."/>
            <person name="Allen N."/>
            <person name="Allen T."/>
            <person name="An P."/>
            <person name="Anderson M."/>
            <person name="Anderson S."/>
            <person name="Arachchi H."/>
            <person name="Armbruster J."/>
            <person name="Bachantsang P."/>
            <person name="Baldwin J."/>
            <person name="Barry A."/>
            <person name="Bayul T."/>
            <person name="Blitshsteyn B."/>
            <person name="Bloom T."/>
            <person name="Blye J."/>
            <person name="Boguslavskiy L."/>
            <person name="Borowsky M."/>
            <person name="Boukhgalter B."/>
            <person name="Brunache A."/>
            <person name="Butler J."/>
            <person name="Calixte N."/>
            <person name="Calvo S."/>
            <person name="Camarata J."/>
            <person name="Campo K."/>
            <person name="Chang J."/>
            <person name="Cheshatsang Y."/>
            <person name="Citroen M."/>
            <person name="Collymore A."/>
            <person name="Considine T."/>
            <person name="Cook A."/>
            <person name="Cooke P."/>
            <person name="Corum B."/>
            <person name="Cuomo C."/>
            <person name="David R."/>
            <person name="Dawoe T."/>
            <person name="Degray S."/>
            <person name="Dodge S."/>
            <person name="Dooley K."/>
            <person name="Dorje P."/>
            <person name="Dorjee K."/>
            <person name="Dorris L."/>
            <person name="Duffey N."/>
            <person name="Dupes A."/>
            <person name="Elkins T."/>
            <person name="Engels R."/>
            <person name="Erickson J."/>
            <person name="Farina A."/>
            <person name="Faro S."/>
            <person name="Ferreira P."/>
            <person name="Fischer H."/>
            <person name="Fitzgerald M."/>
            <person name="Foley K."/>
            <person name="Gage D."/>
            <person name="Galagan J."/>
            <person name="Gearin G."/>
            <person name="Gnerre S."/>
            <person name="Gnirke A."/>
            <person name="Goyette A."/>
            <person name="Graham J."/>
            <person name="Grandbois E."/>
            <person name="Gyaltsen K."/>
            <person name="Hafez N."/>
            <person name="Hagopian D."/>
            <person name="Hagos B."/>
            <person name="Hall J."/>
            <person name="Hatcher B."/>
            <person name="Heller A."/>
            <person name="Higgins H."/>
            <person name="Honan T."/>
            <person name="Horn A."/>
            <person name="Houde N."/>
            <person name="Hughes L."/>
            <person name="Hulme W."/>
            <person name="Husby E."/>
            <person name="Iliev I."/>
            <person name="Jaffe D."/>
            <person name="Jones C."/>
            <person name="Kamal M."/>
            <person name="Kamat A."/>
            <person name="Kamvysselis M."/>
            <person name="Karlsson E."/>
            <person name="Kells C."/>
            <person name="Kieu A."/>
            <person name="Kisner P."/>
            <person name="Kodira C."/>
            <person name="Kulbokas E."/>
            <person name="Labutti K."/>
            <person name="Lama D."/>
            <person name="Landers T."/>
            <person name="Leger J."/>
            <person name="Levine S."/>
            <person name="Lewis D."/>
            <person name="Lewis T."/>
            <person name="Lindblad-toh K."/>
            <person name="Liu X."/>
            <person name="Lokyitsang T."/>
            <person name="Lokyitsang Y."/>
            <person name="Lucien O."/>
            <person name="Lui A."/>
            <person name="Ma L.J."/>
            <person name="Mabbitt R."/>
            <person name="Macdonald J."/>
            <person name="Maclean C."/>
            <person name="Major J."/>
            <person name="Manning J."/>
            <person name="Marabella R."/>
            <person name="Maru K."/>
            <person name="Matthews C."/>
            <person name="Mauceli E."/>
            <person name="Mccarthy M."/>
            <person name="Mcdonough S."/>
            <person name="Mcghee T."/>
            <person name="Meldrim J."/>
            <person name="Meneus L."/>
            <person name="Mesirov J."/>
            <person name="Mihalev A."/>
            <person name="Mihova T."/>
            <person name="Mikkelsen T."/>
            <person name="Mlenga V."/>
            <person name="Moru K."/>
            <person name="Mozes J."/>
            <person name="Mulrain L."/>
            <person name="Munson G."/>
            <person name="Naylor J."/>
            <person name="Newes C."/>
            <person name="Nguyen C."/>
            <person name="Nguyen N."/>
            <person name="Nguyen T."/>
            <person name="Nicol R."/>
            <person name="Nielsen C."/>
            <person name="Nizzari M."/>
            <person name="Norbu C."/>
            <person name="Norbu N."/>
            <person name="O'donnell P."/>
            <person name="Okoawo O."/>
            <person name="O'leary S."/>
            <person name="Omotosho B."/>
            <person name="O'neill K."/>
            <person name="Osman S."/>
            <person name="Parker S."/>
            <person name="Perrin D."/>
            <person name="Phunkhang P."/>
            <person name="Piqani B."/>
            <person name="Purcell S."/>
            <person name="Rachupka T."/>
            <person name="Ramasamy U."/>
            <person name="Rameau R."/>
            <person name="Ray V."/>
            <person name="Raymond C."/>
            <person name="Retta R."/>
            <person name="Richardson S."/>
            <person name="Rise C."/>
            <person name="Rodriguez J."/>
            <person name="Rogers J."/>
            <person name="Rogov P."/>
            <person name="Rutman M."/>
            <person name="Schupbach R."/>
            <person name="Seaman C."/>
            <person name="Settipalli S."/>
            <person name="Sharpe T."/>
            <person name="Sheridan J."/>
            <person name="Sherpa N."/>
            <person name="Shi J."/>
            <person name="Smirnov S."/>
            <person name="Smith C."/>
            <person name="Sougnez C."/>
            <person name="Spencer B."/>
            <person name="Stalker J."/>
            <person name="Stange-thomann N."/>
            <person name="Stavropoulos S."/>
            <person name="Stetson K."/>
            <person name="Stone C."/>
            <person name="Stone S."/>
            <person name="Stubbs M."/>
            <person name="Talamas J."/>
            <person name="Tchuinga P."/>
            <person name="Tenzing P."/>
            <person name="Tesfaye S."/>
            <person name="Theodore J."/>
            <person name="Thoulutsang Y."/>
            <person name="Topham K."/>
            <person name="Towey S."/>
            <person name="Tsamla T."/>
            <person name="Tsomo N."/>
            <person name="Vallee D."/>
            <person name="Vassiliev H."/>
            <person name="Venkataraman V."/>
            <person name="Vinson J."/>
            <person name="Vo A."/>
            <person name="Wade C."/>
            <person name="Wang S."/>
            <person name="Wangchuk T."/>
            <person name="Wangdi T."/>
            <person name="Whittaker C."/>
            <person name="Wilkinson J."/>
            <person name="Wu Y."/>
            <person name="Wyman D."/>
            <person name="Yadav S."/>
            <person name="Yang S."/>
            <person name="Yang X."/>
            <person name="Yeager S."/>
            <person name="Yee E."/>
            <person name="Young G."/>
            <person name="Zainoun J."/>
            <person name="Zembeck L."/>
            <person name="Zimmer A."/>
            <person name="Zody M."/>
            <person name="Lander E."/>
        </authorList>
    </citation>
    <scope>NUCLEOTIDE SEQUENCE [LARGE SCALE GENOMIC DNA]</scope>
</reference>
<evidence type="ECO:0000313" key="3">
    <source>
        <dbReference type="Proteomes" id="UP000007875"/>
    </source>
</evidence>
<proteinExistence type="predicted"/>
<organism evidence="2 3">
    <name type="scientific">Ciona savignyi</name>
    <name type="common">Pacific transparent sea squirt</name>
    <dbReference type="NCBI Taxonomy" id="51511"/>
    <lineage>
        <taxon>Eukaryota</taxon>
        <taxon>Metazoa</taxon>
        <taxon>Chordata</taxon>
        <taxon>Tunicata</taxon>
        <taxon>Ascidiacea</taxon>
        <taxon>Phlebobranchia</taxon>
        <taxon>Cionidae</taxon>
        <taxon>Ciona</taxon>
    </lineage>
</organism>
<dbReference type="InParanoid" id="H2YFM7"/>
<protein>
    <submittedName>
        <fullName evidence="2">Uncharacterized protein</fullName>
    </submittedName>
</protein>
<reference evidence="2" key="2">
    <citation type="submission" date="2025-08" db="UniProtKB">
        <authorList>
            <consortium name="Ensembl"/>
        </authorList>
    </citation>
    <scope>IDENTIFICATION</scope>
</reference>